<keyword evidence="1" id="KW-1133">Transmembrane helix</keyword>
<sequence>MLYIFINGYTIVFLTFIIVTVLDWVLGIDKLNPYLNEKLEGVSKKNAEVFFPTIALTLLGIFSALMYLCTGFIFFHVIYFFVVFCGLVILGIIIAVWAIFKVLSSIRNFIISKKKQ</sequence>
<organism evidence="2 3">
    <name type="scientific">Pectobacterium phage vB_PcaM_CBB</name>
    <dbReference type="NCBI Taxonomy" id="2772511"/>
    <lineage>
        <taxon>Viruses</taxon>
        <taxon>Duplodnaviria</taxon>
        <taxon>Heunggongvirae</taxon>
        <taxon>Uroviricota</taxon>
        <taxon>Caudoviricetes</taxon>
        <taxon>Mimasvirus</taxon>
        <taxon>Mimasvirus CBB</taxon>
    </lineage>
</organism>
<feature type="transmembrane region" description="Helical" evidence="1">
    <location>
        <begin position="73"/>
        <end position="100"/>
    </location>
</feature>
<evidence type="ECO:0000313" key="2">
    <source>
        <dbReference type="EMBL" id="AMM44108.1"/>
    </source>
</evidence>
<evidence type="ECO:0000313" key="3">
    <source>
        <dbReference type="Proteomes" id="UP000223891"/>
    </source>
</evidence>
<protein>
    <submittedName>
        <fullName evidence="2">Putative membrane protein</fullName>
    </submittedName>
</protein>
<feature type="transmembrane region" description="Helical" evidence="1">
    <location>
        <begin position="49"/>
        <end position="67"/>
    </location>
</feature>
<name>A0A1L2CVR4_9CAUD</name>
<gene>
    <name evidence="2" type="ORF">CBB_545</name>
</gene>
<proteinExistence type="predicted"/>
<dbReference type="EMBL" id="KU574722">
    <property type="protein sequence ID" value="AMM44108.1"/>
    <property type="molecule type" value="Genomic_DNA"/>
</dbReference>
<keyword evidence="1" id="KW-0812">Transmembrane</keyword>
<evidence type="ECO:0000256" key="1">
    <source>
        <dbReference type="SAM" id="Phobius"/>
    </source>
</evidence>
<keyword evidence="3" id="KW-1185">Reference proteome</keyword>
<feature type="transmembrane region" description="Helical" evidence="1">
    <location>
        <begin position="6"/>
        <end position="28"/>
    </location>
</feature>
<reference evidence="3" key="1">
    <citation type="submission" date="2016-01" db="EMBL/GenBank/DDBJ databases">
        <title>Isolation and Characterization of Enterobacteria phage CBB.</title>
        <authorList>
            <person name="Buttimer C.T.H."/>
            <person name="Hendrix H."/>
            <person name="Alexandre H."/>
            <person name="O'Mahony J."/>
            <person name="Lavigne R."/>
            <person name="Coffey A."/>
        </authorList>
    </citation>
    <scope>NUCLEOTIDE SEQUENCE [LARGE SCALE GENOMIC DNA]</scope>
</reference>
<keyword evidence="1" id="KW-0472">Membrane</keyword>
<accession>A0A1L2CVR4</accession>
<dbReference type="Proteomes" id="UP000223891">
    <property type="component" value="Segment"/>
</dbReference>